<evidence type="ECO:0000313" key="1">
    <source>
        <dbReference type="EMBL" id="MTH34421.1"/>
    </source>
</evidence>
<protein>
    <recommendedName>
        <fullName evidence="3">DNA-binding protein</fullName>
    </recommendedName>
</protein>
<dbReference type="RefSeq" id="WP_155063987.1">
    <property type="nucleotide sequence ID" value="NZ_WMIF01000008.1"/>
</dbReference>
<keyword evidence="2" id="KW-1185">Reference proteome</keyword>
<accession>A0A844H5D3</accession>
<dbReference type="OrthoDB" id="7874220at2"/>
<dbReference type="EMBL" id="WMIF01000008">
    <property type="protein sequence ID" value="MTH34421.1"/>
    <property type="molecule type" value="Genomic_DNA"/>
</dbReference>
<reference evidence="1 2" key="1">
    <citation type="submission" date="2019-11" db="EMBL/GenBank/DDBJ databases">
        <authorList>
            <person name="Dong K."/>
        </authorList>
    </citation>
    <scope>NUCLEOTIDE SEQUENCE [LARGE SCALE GENOMIC DNA]</scope>
    <source>
        <strain evidence="1 2">JCM 17370</strain>
    </source>
</reference>
<evidence type="ECO:0000313" key="2">
    <source>
        <dbReference type="Proteomes" id="UP000442533"/>
    </source>
</evidence>
<evidence type="ECO:0008006" key="3">
    <source>
        <dbReference type="Google" id="ProtNLM"/>
    </source>
</evidence>
<proteinExistence type="predicted"/>
<sequence>MTKLPPVLASERTAAQLLDMKPCEFRSLVDAGHLPKPRSIGGLPRWDMPELYKIIRGEAVDGMGDVQW</sequence>
<gene>
    <name evidence="1" type="ORF">GL279_07400</name>
</gene>
<dbReference type="AlphaFoldDB" id="A0A844H5D3"/>
<dbReference type="Proteomes" id="UP000442533">
    <property type="component" value="Unassembled WGS sequence"/>
</dbReference>
<comment type="caution">
    <text evidence="1">The sequence shown here is derived from an EMBL/GenBank/DDBJ whole genome shotgun (WGS) entry which is preliminary data.</text>
</comment>
<organism evidence="1 2">
    <name type="scientific">Paracoccus limosus</name>
    <dbReference type="NCBI Taxonomy" id="913252"/>
    <lineage>
        <taxon>Bacteria</taxon>
        <taxon>Pseudomonadati</taxon>
        <taxon>Pseudomonadota</taxon>
        <taxon>Alphaproteobacteria</taxon>
        <taxon>Rhodobacterales</taxon>
        <taxon>Paracoccaceae</taxon>
        <taxon>Paracoccus</taxon>
    </lineage>
</organism>
<name>A0A844H5D3_9RHOB</name>